<dbReference type="Proteomes" id="UP000504603">
    <property type="component" value="Unplaced"/>
</dbReference>
<proteinExistence type="predicted"/>
<dbReference type="KEGG" id="mcha:111017805"/>
<protein>
    <submittedName>
        <fullName evidence="3">Uncharacterized protein LOC111017805</fullName>
    </submittedName>
</protein>
<evidence type="ECO:0000313" key="2">
    <source>
        <dbReference type="Proteomes" id="UP000504603"/>
    </source>
</evidence>
<reference evidence="3" key="1">
    <citation type="submission" date="2025-08" db="UniProtKB">
        <authorList>
            <consortium name="RefSeq"/>
        </authorList>
    </citation>
    <scope>IDENTIFICATION</scope>
    <source>
        <strain evidence="3">OHB3-1</strain>
    </source>
</reference>
<name>A0A6J1D5J3_MOMCH</name>
<accession>A0A6J1D5J3</accession>
<dbReference type="PANTHER" id="PTHR11439:SF498">
    <property type="entry name" value="DNAK FAMILY PROTEIN"/>
    <property type="match status" value="1"/>
</dbReference>
<feature type="domain" description="Reverse transcriptase Ty1/copia-type" evidence="1">
    <location>
        <begin position="5"/>
        <end position="51"/>
    </location>
</feature>
<gene>
    <name evidence="3" type="primary">LOC111017805</name>
</gene>
<sequence length="241" mass="27291">MERTETWDLVSLHAGHHAIGCMWVYCVKYNLDVSMDRYKARLVAKGYNQLEDNILITAPSLEVIASVKHLLHSHFKLKDFGTAKYFIGLELSRSSRGVYLSQRKYCLQIFEDSGFLGEGSVSFPMTSNCKLCASSGIPLSTDDATSYRRLVGRLLYLQISRLDISFVVHRLRQFLQRPCMGHLDAAHHLLSYLKGTIGQGILHLRASFQLKVFVDADWGACLDKQHYVYGFCIFLGDSLVS</sequence>
<dbReference type="Pfam" id="PF07727">
    <property type="entry name" value="RVT_2"/>
    <property type="match status" value="2"/>
</dbReference>
<evidence type="ECO:0000259" key="1">
    <source>
        <dbReference type="Pfam" id="PF07727"/>
    </source>
</evidence>
<keyword evidence="2" id="KW-1185">Reference proteome</keyword>
<dbReference type="PANTHER" id="PTHR11439">
    <property type="entry name" value="GAG-POL-RELATED RETROTRANSPOSON"/>
    <property type="match status" value="1"/>
</dbReference>
<dbReference type="AlphaFoldDB" id="A0A6J1D5J3"/>
<evidence type="ECO:0000313" key="3">
    <source>
        <dbReference type="RefSeq" id="XP_022149375.1"/>
    </source>
</evidence>
<dbReference type="InterPro" id="IPR013103">
    <property type="entry name" value="RVT_2"/>
</dbReference>
<feature type="domain" description="Reverse transcriptase Ty1/copia-type" evidence="1">
    <location>
        <begin position="52"/>
        <end position="125"/>
    </location>
</feature>
<organism evidence="2 3">
    <name type="scientific">Momordica charantia</name>
    <name type="common">Bitter gourd</name>
    <name type="synonym">Balsam pear</name>
    <dbReference type="NCBI Taxonomy" id="3673"/>
    <lineage>
        <taxon>Eukaryota</taxon>
        <taxon>Viridiplantae</taxon>
        <taxon>Streptophyta</taxon>
        <taxon>Embryophyta</taxon>
        <taxon>Tracheophyta</taxon>
        <taxon>Spermatophyta</taxon>
        <taxon>Magnoliopsida</taxon>
        <taxon>eudicotyledons</taxon>
        <taxon>Gunneridae</taxon>
        <taxon>Pentapetalae</taxon>
        <taxon>rosids</taxon>
        <taxon>fabids</taxon>
        <taxon>Cucurbitales</taxon>
        <taxon>Cucurbitaceae</taxon>
        <taxon>Momordiceae</taxon>
        <taxon>Momordica</taxon>
    </lineage>
</organism>
<dbReference type="RefSeq" id="XP_022149375.1">
    <property type="nucleotide sequence ID" value="XM_022293683.1"/>
</dbReference>
<dbReference type="OrthoDB" id="411615at2759"/>
<dbReference type="GeneID" id="111017805"/>